<dbReference type="PROSITE" id="PS51671">
    <property type="entry name" value="ACT"/>
    <property type="match status" value="2"/>
</dbReference>
<dbReference type="InterPro" id="IPR043519">
    <property type="entry name" value="NT_sf"/>
</dbReference>
<evidence type="ECO:0000256" key="3">
    <source>
        <dbReference type="ARBA" id="ARBA00022737"/>
    </source>
</evidence>
<dbReference type="CDD" id="cd04899">
    <property type="entry name" value="ACT_ACR-UUR-like_2"/>
    <property type="match status" value="1"/>
</dbReference>
<comment type="catalytic activity">
    <reaction evidence="7">
        <text>guanosine 3',5'-bis(diphosphate) + H2O = GDP + diphosphate + H(+)</text>
        <dbReference type="Rhea" id="RHEA:14253"/>
        <dbReference type="ChEBI" id="CHEBI:15377"/>
        <dbReference type="ChEBI" id="CHEBI:15378"/>
        <dbReference type="ChEBI" id="CHEBI:33019"/>
        <dbReference type="ChEBI" id="CHEBI:58189"/>
        <dbReference type="ChEBI" id="CHEBI:77828"/>
        <dbReference type="EC" id="3.1.7.2"/>
    </reaction>
</comment>
<dbReference type="PANTHER" id="PTHR47320">
    <property type="entry name" value="BIFUNCTIONAL URIDYLYLTRANSFERASE/URIDYLYL-REMOVING ENZYME"/>
    <property type="match status" value="1"/>
</dbReference>
<evidence type="ECO:0000259" key="10">
    <source>
        <dbReference type="PROSITE" id="PS51831"/>
    </source>
</evidence>
<dbReference type="PIRSF" id="PIRSF006288">
    <property type="entry name" value="PII_uridyltransf"/>
    <property type="match status" value="1"/>
</dbReference>
<dbReference type="InterPro" id="IPR003607">
    <property type="entry name" value="HD/PDEase_dom"/>
</dbReference>
<keyword evidence="4 8" id="KW-0378">Hydrolase</keyword>
<keyword evidence="2 8" id="KW-0548">Nucleotidyltransferase</keyword>
<sequence>MAFLSYIAQQTPSVEQIKQQKNHLTQRELDTFNQENVYELIAQRSQFYDELLCHLWQSFGLNQCQDLALIAVGGYGRQEIFPLSDLDFLILSQNAICFETEQKIAQFIQFLWDCHFDVGHSVRLLEQCLEEGKKDLSIATNLLESRYLCGNLHLFQQLESAVHNQSDFWPAVDFFQAKLEEQKQRYQRYHNTSYNLEPDIKNSPGGLRDLHLLYWIALRHTKAKNLGDILQSGFIYPEEYARLQQSQQFLFRTRFALHLILKRYDNRLLFDRQLKISQMLGFGEGNQGVEKMMKVFFQSLQHIALLSHILLKHYQEHFLTPAHQASAVDLDENFCLVGQSLLLKKSSRFTQQPESILDLFYYLTQYHNADIHSKTLRELVIALDQFTLPLCQNAKAREKFIQLLEQPNAIHRAFFPMHQYGVLTAYLLQWQPIVGLMQFDLFHTYTVDEHTLRVMLKLESFLQQENRASHPLCTQLLPQLADRRLLYLAALFHDIAKGRGGDHAELGGEDMRDFAILHGFNAEQTELMCWLVQQHLLMSITAQRRDIHDPDVVLAFADKVKNQQYLDYLVCLTVADICATNSTLWNDWKRTLLFTLYQYCSQQFHQGMHHRLDYQQQIAQNRQQASMLLKTIPPESLQTLWQPCPDEYFLRNTPKQIAWHSQLLYENQDKLIVKVSNKFAKGGTEIFIYCADQANLFHKVVNIIGAKNLSIHDAQIITRQDGYVMDSFIVSELDGGLVRSERRRALEKALYQGLSQEITVLTHQRQNYKLQHFKVPTQIRFLNTHRLDHTEMELFALDNAGLLSKISQVFVEQQLNLLNAKITTVGEKAEDFFILLNHEGKALSPEQRQQLEQKLMKLLSSD</sequence>
<gene>
    <name evidence="8" type="primary">glnD</name>
    <name evidence="11" type="ORF">EV694_0362</name>
</gene>
<dbReference type="NCBIfam" id="TIGR01693">
    <property type="entry name" value="UTase_glnD"/>
    <property type="match status" value="1"/>
</dbReference>
<feature type="domain" description="HD" evidence="10">
    <location>
        <begin position="447"/>
        <end position="563"/>
    </location>
</feature>
<dbReference type="NCBIfam" id="NF002487">
    <property type="entry name" value="PRK01759.1"/>
    <property type="match status" value="1"/>
</dbReference>
<protein>
    <recommendedName>
        <fullName evidence="8">Bifunctional uridylyltransferase/uridylyl-removing enzyme</fullName>
        <shortName evidence="8">UTase/UR</shortName>
    </recommendedName>
    <alternativeName>
        <fullName evidence="8">Bifunctional [protein-PII] modification enzyme</fullName>
    </alternativeName>
    <alternativeName>
        <fullName evidence="8">Bifunctional nitrogen sensor protein</fullName>
    </alternativeName>
    <domain>
        <recommendedName>
            <fullName evidence="8">[Protein-PII] uridylyltransferase</fullName>
            <shortName evidence="8">PII uridylyltransferase</shortName>
            <shortName evidence="8">UTase</shortName>
            <ecNumber evidence="8">2.7.7.59</ecNumber>
        </recommendedName>
    </domain>
    <domain>
        <recommendedName>
            <fullName evidence="8">[Protein-PII]-UMP uridylyl-removing enzyme</fullName>
            <shortName evidence="8">UR</shortName>
            <ecNumber evidence="8">3.1.4.-</ecNumber>
        </recommendedName>
    </domain>
</protein>
<feature type="region of interest" description="Uridylyltransferase" evidence="8">
    <location>
        <begin position="1"/>
        <end position="329"/>
    </location>
</feature>
<comment type="catalytic activity">
    <reaction evidence="8">
        <text>[protein-PII]-uridylyl-L-tyrosine + H2O = [protein-PII]-L-tyrosine + UMP + H(+)</text>
        <dbReference type="Rhea" id="RHEA:48600"/>
        <dbReference type="Rhea" id="RHEA-COMP:12147"/>
        <dbReference type="Rhea" id="RHEA-COMP:12148"/>
        <dbReference type="ChEBI" id="CHEBI:15377"/>
        <dbReference type="ChEBI" id="CHEBI:15378"/>
        <dbReference type="ChEBI" id="CHEBI:46858"/>
        <dbReference type="ChEBI" id="CHEBI:57865"/>
        <dbReference type="ChEBI" id="CHEBI:90602"/>
    </reaction>
</comment>
<dbReference type="GO" id="GO:0008081">
    <property type="term" value="F:phosphoric diester hydrolase activity"/>
    <property type="evidence" value="ECO:0007669"/>
    <property type="project" value="UniProtKB-UniRule"/>
</dbReference>
<dbReference type="Pfam" id="PF08335">
    <property type="entry name" value="GlnD_UR_UTase"/>
    <property type="match status" value="1"/>
</dbReference>
<evidence type="ECO:0000259" key="9">
    <source>
        <dbReference type="PROSITE" id="PS51671"/>
    </source>
</evidence>
<feature type="domain" description="ACT" evidence="9">
    <location>
        <begin position="685"/>
        <end position="765"/>
    </location>
</feature>
<comment type="caution">
    <text evidence="11">The sequence shown here is derived from an EMBL/GenBank/DDBJ whole genome shotgun (WGS) entry which is preliminary data.</text>
</comment>
<evidence type="ECO:0000256" key="6">
    <source>
        <dbReference type="ARBA" id="ARBA00023268"/>
    </source>
</evidence>
<evidence type="ECO:0000313" key="11">
    <source>
        <dbReference type="EMBL" id="TCK01739.1"/>
    </source>
</evidence>
<reference evidence="11 12" key="1">
    <citation type="submission" date="2019-03" db="EMBL/GenBank/DDBJ databases">
        <title>Genomic Encyclopedia of Type Strains, Phase IV (KMG-IV): sequencing the most valuable type-strain genomes for metagenomic binning, comparative biology and taxonomic classification.</title>
        <authorList>
            <person name="Goeker M."/>
        </authorList>
    </citation>
    <scope>NUCLEOTIDE SEQUENCE [LARGE SCALE GENOMIC DNA]</scope>
    <source>
        <strain evidence="11 12">DSM 15534</strain>
    </source>
</reference>
<comment type="cofactor">
    <cofactor evidence="8">
        <name>Mg(2+)</name>
        <dbReference type="ChEBI" id="CHEBI:18420"/>
    </cofactor>
</comment>
<dbReference type="EC" id="2.7.7.59" evidence="8"/>
<name>A0A4R1G7U3_9PAST</name>
<dbReference type="SMART" id="SM00471">
    <property type="entry name" value="HDc"/>
    <property type="match status" value="1"/>
</dbReference>
<dbReference type="SUPFAM" id="SSF81301">
    <property type="entry name" value="Nucleotidyltransferase"/>
    <property type="match status" value="1"/>
</dbReference>
<dbReference type="InterPro" id="IPR045865">
    <property type="entry name" value="ACT-like_dom_sf"/>
</dbReference>
<dbReference type="CDD" id="cd00077">
    <property type="entry name" value="HDc"/>
    <property type="match status" value="1"/>
</dbReference>
<dbReference type="Gene3D" id="1.10.3210.10">
    <property type="entry name" value="Hypothetical protein af1432"/>
    <property type="match status" value="1"/>
</dbReference>
<dbReference type="InterPro" id="IPR010043">
    <property type="entry name" value="UTase/UR"/>
</dbReference>
<dbReference type="OrthoDB" id="9758038at2"/>
<comment type="function">
    <text evidence="8">Modifies, by uridylylation and deuridylylation, the PII regulatory proteins (GlnB and homologs), in response to the nitrogen status of the cell that GlnD senses through the glutamine level. Under low glutamine levels, catalyzes the conversion of the PII proteins and UTP to PII-UMP and PPi, while under higher glutamine levels, GlnD hydrolyzes PII-UMP to PII and UMP (deuridylylation). Thus, controls uridylylation state and activity of the PII proteins, and plays an important role in the regulation of nitrogen metabolism.</text>
</comment>
<evidence type="ECO:0000256" key="7">
    <source>
        <dbReference type="ARBA" id="ARBA00047968"/>
    </source>
</evidence>
<dbReference type="CDD" id="cd05401">
    <property type="entry name" value="NT_GlnE_GlnD_like"/>
    <property type="match status" value="1"/>
</dbReference>
<evidence type="ECO:0000256" key="8">
    <source>
        <dbReference type="HAMAP-Rule" id="MF_00277"/>
    </source>
</evidence>
<comment type="caution">
    <text evidence="8">Lacks conserved residue(s) required for the propagation of feature annotation.</text>
</comment>
<dbReference type="CDD" id="cd04900">
    <property type="entry name" value="ACT_UUR-like_1"/>
    <property type="match status" value="1"/>
</dbReference>
<keyword evidence="12" id="KW-1185">Reference proteome</keyword>
<evidence type="ECO:0000256" key="4">
    <source>
        <dbReference type="ARBA" id="ARBA00022801"/>
    </source>
</evidence>
<organism evidence="11 12">
    <name type="scientific">Volucribacter psittacicida</name>
    <dbReference type="NCBI Taxonomy" id="203482"/>
    <lineage>
        <taxon>Bacteria</taxon>
        <taxon>Pseudomonadati</taxon>
        <taxon>Pseudomonadota</taxon>
        <taxon>Gammaproteobacteria</taxon>
        <taxon>Pasteurellales</taxon>
        <taxon>Pasteurellaceae</taxon>
        <taxon>Volucribacter</taxon>
    </lineage>
</organism>
<dbReference type="SUPFAM" id="SSF55021">
    <property type="entry name" value="ACT-like"/>
    <property type="match status" value="2"/>
</dbReference>
<dbReference type="Pfam" id="PF01966">
    <property type="entry name" value="HD"/>
    <property type="match status" value="1"/>
</dbReference>
<feature type="domain" description="ACT" evidence="9">
    <location>
        <begin position="791"/>
        <end position="862"/>
    </location>
</feature>
<dbReference type="Proteomes" id="UP000294702">
    <property type="component" value="Unassembled WGS sequence"/>
</dbReference>
<accession>A0A4R1G7U3</accession>
<dbReference type="HAMAP" id="MF_00277">
    <property type="entry name" value="PII_uridylyl_transf"/>
    <property type="match status" value="1"/>
</dbReference>
<evidence type="ECO:0000256" key="2">
    <source>
        <dbReference type="ARBA" id="ARBA00022695"/>
    </source>
</evidence>
<evidence type="ECO:0000256" key="1">
    <source>
        <dbReference type="ARBA" id="ARBA00022679"/>
    </source>
</evidence>
<dbReference type="GO" id="GO:0006808">
    <property type="term" value="P:regulation of nitrogen utilization"/>
    <property type="evidence" value="ECO:0007669"/>
    <property type="project" value="UniProtKB-UniRule"/>
</dbReference>
<dbReference type="EMBL" id="SMFT01000001">
    <property type="protein sequence ID" value="TCK01739.1"/>
    <property type="molecule type" value="Genomic_DNA"/>
</dbReference>
<dbReference type="InterPro" id="IPR006674">
    <property type="entry name" value="HD_domain"/>
</dbReference>
<dbReference type="GO" id="GO:0008893">
    <property type="term" value="F:guanosine-3',5'-bis(diphosphate) 3'-diphosphatase activity"/>
    <property type="evidence" value="ECO:0007669"/>
    <property type="project" value="UniProtKB-EC"/>
</dbReference>
<keyword evidence="5 8" id="KW-0460">Magnesium</keyword>
<dbReference type="PROSITE" id="PS51831">
    <property type="entry name" value="HD"/>
    <property type="match status" value="1"/>
</dbReference>
<comment type="similarity">
    <text evidence="8">Belongs to the GlnD family.</text>
</comment>
<keyword evidence="3" id="KW-0677">Repeat</keyword>
<proteinExistence type="inferred from homology"/>
<keyword evidence="1 8" id="KW-0808">Transferase</keyword>
<dbReference type="AlphaFoldDB" id="A0A4R1G7U3"/>
<comment type="catalytic activity">
    <reaction evidence="8">
        <text>[protein-PII]-L-tyrosine + UTP = [protein-PII]-uridylyl-L-tyrosine + diphosphate</text>
        <dbReference type="Rhea" id="RHEA:13673"/>
        <dbReference type="Rhea" id="RHEA-COMP:12147"/>
        <dbReference type="Rhea" id="RHEA-COMP:12148"/>
        <dbReference type="ChEBI" id="CHEBI:33019"/>
        <dbReference type="ChEBI" id="CHEBI:46398"/>
        <dbReference type="ChEBI" id="CHEBI:46858"/>
        <dbReference type="ChEBI" id="CHEBI:90602"/>
        <dbReference type="EC" id="2.7.7.59"/>
    </reaction>
</comment>
<keyword evidence="6 8" id="KW-0511">Multifunctional enzyme</keyword>
<dbReference type="GO" id="GO:0008773">
    <property type="term" value="F:[protein-PII] uridylyltransferase activity"/>
    <property type="evidence" value="ECO:0007669"/>
    <property type="project" value="UniProtKB-UniRule"/>
</dbReference>
<evidence type="ECO:0000256" key="5">
    <source>
        <dbReference type="ARBA" id="ARBA00022842"/>
    </source>
</evidence>
<dbReference type="EC" id="3.1.4.-" evidence="8"/>
<dbReference type="PANTHER" id="PTHR47320:SF1">
    <property type="entry name" value="BIFUNCTIONAL URIDYLYLTRANSFERASE_URIDYLYL-REMOVING ENZYME"/>
    <property type="match status" value="1"/>
</dbReference>
<comment type="domain">
    <text evidence="8">Has four distinct domains: an N-terminal nucleotidyltransferase (NT) domain responsible for UTase activity, a central HD domain that encodes UR activity, and two C-terminal ACT domains that seem to have a role in glutamine sensing.</text>
</comment>
<comment type="activity regulation">
    <text evidence="8">Uridylyltransferase (UTase) activity is inhibited by glutamine, while glutamine activates uridylyl-removing (UR) activity.</text>
</comment>
<dbReference type="RefSeq" id="WP_132688375.1">
    <property type="nucleotide sequence ID" value="NZ_SMFT01000001.1"/>
</dbReference>
<dbReference type="InterPro" id="IPR013546">
    <property type="entry name" value="PII_UdlTrfase/GS_AdlTrfase"/>
</dbReference>
<evidence type="ECO:0000313" key="12">
    <source>
        <dbReference type="Proteomes" id="UP000294702"/>
    </source>
</evidence>
<dbReference type="SUPFAM" id="SSF109604">
    <property type="entry name" value="HD-domain/PDEase-like"/>
    <property type="match status" value="1"/>
</dbReference>
<dbReference type="InterPro" id="IPR002912">
    <property type="entry name" value="ACT_dom"/>
</dbReference>
<dbReference type="SUPFAM" id="SSF81593">
    <property type="entry name" value="Nucleotidyltransferase substrate binding subunit/domain"/>
    <property type="match status" value="1"/>
</dbReference>